<evidence type="ECO:0008006" key="3">
    <source>
        <dbReference type="Google" id="ProtNLM"/>
    </source>
</evidence>
<dbReference type="EMBL" id="JAKZMO010000046">
    <property type="protein sequence ID" value="MDG5486841.1"/>
    <property type="molecule type" value="Genomic_DNA"/>
</dbReference>
<protein>
    <recommendedName>
        <fullName evidence="3">Phasin family protein</fullName>
    </recommendedName>
</protein>
<dbReference type="Proteomes" id="UP001154266">
    <property type="component" value="Unassembled WGS sequence"/>
</dbReference>
<proteinExistence type="predicted"/>
<keyword evidence="2" id="KW-1185">Reference proteome</keyword>
<sequence>MTKSNPQEIGEKAQEQALDTVRKTQDAVVEAATAWTEAANKLTAQLPDFAKDYELPEFADFSKQVTTVSEVIDSNFDFAQQILTNQRDFAQRIIAATKPAAK</sequence>
<organism evidence="1 2">
    <name type="scientific">Mycolicibacterium gadium</name>
    <name type="common">Mycobacterium gadium</name>
    <dbReference type="NCBI Taxonomy" id="1794"/>
    <lineage>
        <taxon>Bacteria</taxon>
        <taxon>Bacillati</taxon>
        <taxon>Actinomycetota</taxon>
        <taxon>Actinomycetes</taxon>
        <taxon>Mycobacteriales</taxon>
        <taxon>Mycobacteriaceae</taxon>
        <taxon>Mycolicibacterium</taxon>
    </lineage>
</organism>
<evidence type="ECO:0000313" key="2">
    <source>
        <dbReference type="Proteomes" id="UP001154266"/>
    </source>
</evidence>
<accession>A0ABT6GZV6</accession>
<evidence type="ECO:0000313" key="1">
    <source>
        <dbReference type="EMBL" id="MDG5486841.1"/>
    </source>
</evidence>
<dbReference type="RefSeq" id="WP_278223911.1">
    <property type="nucleotide sequence ID" value="NZ_JAKZMO010000046.1"/>
</dbReference>
<name>A0ABT6GZV6_MYCGU</name>
<gene>
    <name evidence="1" type="ORF">MNO81_28960</name>
</gene>
<reference evidence="1" key="1">
    <citation type="journal article" date="2023" name="Environ. Microbiol.">
        <title>The 2-methylpropene degradation pathway in Mycobacteriaceae family strains.</title>
        <authorList>
            <person name="Helbich S."/>
            <person name="Barrantes I."/>
            <person name="Dos Anjos Borges L.G."/>
            <person name="Pieper D.H."/>
            <person name="Vainshtein Y."/>
            <person name="Sohn K."/>
            <person name="Engesser K.H."/>
        </authorList>
    </citation>
    <scope>NUCLEOTIDE SEQUENCE</scope>
    <source>
        <strain evidence="1">IBE100</strain>
    </source>
</reference>
<comment type="caution">
    <text evidence="1">The sequence shown here is derived from an EMBL/GenBank/DDBJ whole genome shotgun (WGS) entry which is preliminary data.</text>
</comment>